<protein>
    <submittedName>
        <fullName evidence="1">Uncharacterized protein</fullName>
    </submittedName>
</protein>
<dbReference type="EMBL" id="QGKW02001660">
    <property type="protein sequence ID" value="KAF2579825.1"/>
    <property type="molecule type" value="Genomic_DNA"/>
</dbReference>
<proteinExistence type="predicted"/>
<accession>A0A8S9JCS7</accession>
<name>A0A8S9JCS7_BRACR</name>
<sequence length="109" mass="12456">MWQRINLGASCLKLRSKLASPYGRHYNKERNFERFEIVQSDAVQDLETRYVPRCCSCFPASDQGAPPQPLDTFPREEFEPLMIITALTTKTIHRGGNGRLLRSESNPNS</sequence>
<dbReference type="Proteomes" id="UP000712281">
    <property type="component" value="Unassembled WGS sequence"/>
</dbReference>
<dbReference type="AlphaFoldDB" id="A0A8S9JCS7"/>
<organism evidence="1 2">
    <name type="scientific">Brassica cretica</name>
    <name type="common">Mustard</name>
    <dbReference type="NCBI Taxonomy" id="69181"/>
    <lineage>
        <taxon>Eukaryota</taxon>
        <taxon>Viridiplantae</taxon>
        <taxon>Streptophyta</taxon>
        <taxon>Embryophyta</taxon>
        <taxon>Tracheophyta</taxon>
        <taxon>Spermatophyta</taxon>
        <taxon>Magnoliopsida</taxon>
        <taxon>eudicotyledons</taxon>
        <taxon>Gunneridae</taxon>
        <taxon>Pentapetalae</taxon>
        <taxon>rosids</taxon>
        <taxon>malvids</taxon>
        <taxon>Brassicales</taxon>
        <taxon>Brassicaceae</taxon>
        <taxon>Brassiceae</taxon>
        <taxon>Brassica</taxon>
    </lineage>
</organism>
<evidence type="ECO:0000313" key="2">
    <source>
        <dbReference type="Proteomes" id="UP000712281"/>
    </source>
</evidence>
<reference evidence="1" key="1">
    <citation type="submission" date="2019-12" db="EMBL/GenBank/DDBJ databases">
        <title>Genome sequencing and annotation of Brassica cretica.</title>
        <authorList>
            <person name="Studholme D.J."/>
            <person name="Sarris P.F."/>
        </authorList>
    </citation>
    <scope>NUCLEOTIDE SEQUENCE</scope>
    <source>
        <strain evidence="1">PFS-001/15</strain>
        <tissue evidence="1">Leaf</tissue>
    </source>
</reference>
<comment type="caution">
    <text evidence="1">The sequence shown here is derived from an EMBL/GenBank/DDBJ whole genome shotgun (WGS) entry which is preliminary data.</text>
</comment>
<evidence type="ECO:0000313" key="1">
    <source>
        <dbReference type="EMBL" id="KAF2579825.1"/>
    </source>
</evidence>
<gene>
    <name evidence="1" type="ORF">F2Q68_00004122</name>
</gene>